<gene>
    <name evidence="7" type="ORF">LSAA_5682</name>
</gene>
<dbReference type="InterPro" id="IPR015413">
    <property type="entry name" value="Methionyl/Leucyl_tRNA_Synth"/>
</dbReference>
<organism evidence="7 8">
    <name type="scientific">Lepeophtheirus salmonis</name>
    <name type="common">Salmon louse</name>
    <name type="synonym">Caligus salmonis</name>
    <dbReference type="NCBI Taxonomy" id="72036"/>
    <lineage>
        <taxon>Eukaryota</taxon>
        <taxon>Metazoa</taxon>
        <taxon>Ecdysozoa</taxon>
        <taxon>Arthropoda</taxon>
        <taxon>Crustacea</taxon>
        <taxon>Multicrustacea</taxon>
        <taxon>Hexanauplia</taxon>
        <taxon>Copepoda</taxon>
        <taxon>Siphonostomatoida</taxon>
        <taxon>Caligidae</taxon>
        <taxon>Lepeophtheirus</taxon>
    </lineage>
</organism>
<dbReference type="Gene3D" id="2.170.220.10">
    <property type="match status" value="1"/>
</dbReference>
<evidence type="ECO:0000256" key="2">
    <source>
        <dbReference type="ARBA" id="ARBA00022741"/>
    </source>
</evidence>
<proteinExistence type="predicted"/>
<evidence type="ECO:0000313" key="7">
    <source>
        <dbReference type="EMBL" id="CAF2847215.1"/>
    </source>
</evidence>
<dbReference type="GO" id="GO:0006431">
    <property type="term" value="P:methionyl-tRNA aminoacylation"/>
    <property type="evidence" value="ECO:0007669"/>
    <property type="project" value="TreeGrafter"/>
</dbReference>
<dbReference type="InterPro" id="IPR014729">
    <property type="entry name" value="Rossmann-like_a/b/a_fold"/>
</dbReference>
<feature type="domain" description="Methionyl/Leucyl tRNA synthetase" evidence="6">
    <location>
        <begin position="14"/>
        <end position="83"/>
    </location>
</feature>
<dbReference type="GO" id="GO:0005524">
    <property type="term" value="F:ATP binding"/>
    <property type="evidence" value="ECO:0007669"/>
    <property type="project" value="UniProtKB-KW"/>
</dbReference>
<dbReference type="Gene3D" id="3.40.50.620">
    <property type="entry name" value="HUPs"/>
    <property type="match status" value="1"/>
</dbReference>
<dbReference type="Pfam" id="PF09334">
    <property type="entry name" value="tRNA-synt_1g"/>
    <property type="match status" value="1"/>
</dbReference>
<keyword evidence="4" id="KW-0648">Protein biosynthesis</keyword>
<evidence type="ECO:0000259" key="6">
    <source>
        <dbReference type="Pfam" id="PF09334"/>
    </source>
</evidence>
<keyword evidence="8" id="KW-1185">Reference proteome</keyword>
<accession>A0A7R8CKJ4</accession>
<reference evidence="7" key="1">
    <citation type="submission" date="2021-02" db="EMBL/GenBank/DDBJ databases">
        <authorList>
            <person name="Bekaert M."/>
        </authorList>
    </citation>
    <scope>NUCLEOTIDE SEQUENCE</scope>
    <source>
        <strain evidence="7">IoA-00</strain>
    </source>
</reference>
<dbReference type="AlphaFoldDB" id="A0A7R8CKJ4"/>
<protein>
    <submittedName>
        <fullName evidence="7">MARS</fullName>
        <ecNumber evidence="7">6.1.1.10</ecNumber>
    </submittedName>
</protein>
<dbReference type="InterPro" id="IPR023457">
    <property type="entry name" value="Met-tRNA_synth_2"/>
</dbReference>
<name>A0A7R8CKJ4_LEPSM</name>
<keyword evidence="2" id="KW-0547">Nucleotide-binding</keyword>
<dbReference type="PANTHER" id="PTHR43326:SF1">
    <property type="entry name" value="METHIONINE--TRNA LIGASE, MITOCHONDRIAL"/>
    <property type="match status" value="1"/>
</dbReference>
<evidence type="ECO:0000256" key="5">
    <source>
        <dbReference type="ARBA" id="ARBA00023146"/>
    </source>
</evidence>
<dbReference type="Proteomes" id="UP000675881">
    <property type="component" value="Chromosome 14"/>
</dbReference>
<evidence type="ECO:0000256" key="3">
    <source>
        <dbReference type="ARBA" id="ARBA00022840"/>
    </source>
</evidence>
<dbReference type="EC" id="6.1.1.10" evidence="7"/>
<keyword evidence="3" id="KW-0067">ATP-binding</keyword>
<dbReference type="SUPFAM" id="SSF52374">
    <property type="entry name" value="Nucleotidylyl transferase"/>
    <property type="match status" value="1"/>
</dbReference>
<evidence type="ECO:0000256" key="4">
    <source>
        <dbReference type="ARBA" id="ARBA00022917"/>
    </source>
</evidence>
<evidence type="ECO:0000313" key="8">
    <source>
        <dbReference type="Proteomes" id="UP000675881"/>
    </source>
</evidence>
<keyword evidence="1 7" id="KW-0436">Ligase</keyword>
<dbReference type="GO" id="GO:0004825">
    <property type="term" value="F:methionine-tRNA ligase activity"/>
    <property type="evidence" value="ECO:0007669"/>
    <property type="project" value="UniProtKB-EC"/>
</dbReference>
<dbReference type="OrthoDB" id="24670at2759"/>
<dbReference type="EMBL" id="HG994593">
    <property type="protein sequence ID" value="CAF2847215.1"/>
    <property type="molecule type" value="Genomic_DNA"/>
</dbReference>
<evidence type="ECO:0000256" key="1">
    <source>
        <dbReference type="ARBA" id="ARBA00022598"/>
    </source>
</evidence>
<sequence>MNDSLVKNPFYLQERMNMVPRLWDVVGANVGVFTRTTDSNHTKSVQQFWNKISHESVKESYSGWYSEIDEAFYSDYQIEDGPNNNKIAKETSNPLEWVEEENYVFRIGPYLPQIRKWLQTSVHPKMFLSAFSEEYLHNEDLRVSHFAAIFSITMGHSCPK</sequence>
<keyword evidence="5" id="KW-0030">Aminoacyl-tRNA synthetase</keyword>
<dbReference type="PANTHER" id="PTHR43326">
    <property type="entry name" value="METHIONYL-TRNA SYNTHETASE"/>
    <property type="match status" value="1"/>
</dbReference>